<gene>
    <name evidence="1" type="primary">ece2a</name>
</gene>
<sequence length="186" mass="21978">MDDLPDDNCRRKVVDHRDERCETGHTYDWLGCFSKFQHLLVNKVKKEDAILGYSMSDIYHSITHRDHPSKATLDAILVEEKSQWQISLQVGGFIHQILTEVIRCLKPGGRFISIPFVSLLIRKRLQARTEYNWSIRTHTYGERFKYRYFVYVMTKGEELRPEVAVLEKLLQVTMNEKEFLSNIRTL</sequence>
<dbReference type="InParanoid" id="A0A3B5JXC5"/>
<dbReference type="Gene3D" id="3.40.50.150">
    <property type="entry name" value="Vaccinia Virus protein VP39"/>
    <property type="match status" value="1"/>
</dbReference>
<reference evidence="1 2" key="1">
    <citation type="journal article" date="2011" name="Genome Biol. Evol.">
        <title>Integration of the genetic map and genome assembly of fugu facilitates insights into distinct features of genome evolution in teleosts and mammals.</title>
        <authorList>
            <person name="Kai W."/>
            <person name="Kikuchi K."/>
            <person name="Tohari S."/>
            <person name="Chew A.K."/>
            <person name="Tay A."/>
            <person name="Fujiwara A."/>
            <person name="Hosoya S."/>
            <person name="Suetake H."/>
            <person name="Naruse K."/>
            <person name="Brenner S."/>
            <person name="Suzuki Y."/>
            <person name="Venkatesh B."/>
        </authorList>
    </citation>
    <scope>NUCLEOTIDE SEQUENCE [LARGE SCALE GENOMIC DNA]</scope>
</reference>
<proteinExistence type="predicted"/>
<protein>
    <recommendedName>
        <fullName evidence="3">Methyltransferase type 11 domain-containing protein</fullName>
    </recommendedName>
</protein>
<reference evidence="1" key="2">
    <citation type="submission" date="2025-08" db="UniProtKB">
        <authorList>
            <consortium name="Ensembl"/>
        </authorList>
    </citation>
    <scope>IDENTIFICATION</scope>
</reference>
<evidence type="ECO:0000313" key="2">
    <source>
        <dbReference type="Proteomes" id="UP000005226"/>
    </source>
</evidence>
<organism evidence="1 2">
    <name type="scientific">Takifugu rubripes</name>
    <name type="common">Japanese pufferfish</name>
    <name type="synonym">Fugu rubripes</name>
    <dbReference type="NCBI Taxonomy" id="31033"/>
    <lineage>
        <taxon>Eukaryota</taxon>
        <taxon>Metazoa</taxon>
        <taxon>Chordata</taxon>
        <taxon>Craniata</taxon>
        <taxon>Vertebrata</taxon>
        <taxon>Euteleostomi</taxon>
        <taxon>Actinopterygii</taxon>
        <taxon>Neopterygii</taxon>
        <taxon>Teleostei</taxon>
        <taxon>Neoteleostei</taxon>
        <taxon>Acanthomorphata</taxon>
        <taxon>Eupercaria</taxon>
        <taxon>Tetraodontiformes</taxon>
        <taxon>Tetradontoidea</taxon>
        <taxon>Tetraodontidae</taxon>
        <taxon>Takifugu</taxon>
    </lineage>
</organism>
<reference evidence="1" key="3">
    <citation type="submission" date="2025-09" db="UniProtKB">
        <authorList>
            <consortium name="Ensembl"/>
        </authorList>
    </citation>
    <scope>IDENTIFICATION</scope>
</reference>
<evidence type="ECO:0008006" key="3">
    <source>
        <dbReference type="Google" id="ProtNLM"/>
    </source>
</evidence>
<evidence type="ECO:0000313" key="1">
    <source>
        <dbReference type="Ensembl" id="ENSTRUP00000049624.2"/>
    </source>
</evidence>
<keyword evidence="2" id="KW-1185">Reference proteome</keyword>
<dbReference type="InterPro" id="IPR029063">
    <property type="entry name" value="SAM-dependent_MTases_sf"/>
</dbReference>
<name>A0A3B5JXC5_TAKRU</name>
<dbReference type="Ensembl" id="ENSTRUT00000058312.2">
    <property type="protein sequence ID" value="ENSTRUP00000049624.2"/>
    <property type="gene ID" value="ENSTRUG00000024522.2"/>
</dbReference>
<dbReference type="Proteomes" id="UP000005226">
    <property type="component" value="Chromosome 22"/>
</dbReference>
<accession>A0A3B5JXC5</accession>
<dbReference type="GeneTree" id="ENSGT01000000221851"/>
<dbReference type="AlphaFoldDB" id="A0A3B5JXC5"/>
<dbReference type="STRING" id="31033.ENSTRUP00000049624"/>